<keyword evidence="1" id="KW-0812">Transmembrane</keyword>
<evidence type="ECO:0000313" key="3">
    <source>
        <dbReference type="Proteomes" id="UP001056756"/>
    </source>
</evidence>
<dbReference type="EMBL" id="CP097899">
    <property type="protein sequence ID" value="URN96311.1"/>
    <property type="molecule type" value="Genomic_DNA"/>
</dbReference>
<feature type="transmembrane region" description="Helical" evidence="1">
    <location>
        <begin position="228"/>
        <end position="250"/>
    </location>
</feature>
<name>A0A9J6ZJY4_9BACL</name>
<dbReference type="Pfam" id="PF12679">
    <property type="entry name" value="ABC2_membrane_2"/>
    <property type="match status" value="1"/>
</dbReference>
<dbReference type="AlphaFoldDB" id="A0A9J6ZJY4"/>
<feature type="transmembrane region" description="Helical" evidence="1">
    <location>
        <begin position="153"/>
        <end position="175"/>
    </location>
</feature>
<protein>
    <submittedName>
        <fullName evidence="2">ABC transporter permease</fullName>
    </submittedName>
</protein>
<proteinExistence type="predicted"/>
<evidence type="ECO:0000256" key="1">
    <source>
        <dbReference type="SAM" id="Phobius"/>
    </source>
</evidence>
<feature type="transmembrane region" description="Helical" evidence="1">
    <location>
        <begin position="182"/>
        <end position="208"/>
    </location>
</feature>
<gene>
    <name evidence="2" type="ORF">NAG76_08895</name>
</gene>
<dbReference type="KEGG" id="plig:NAG76_08895"/>
<dbReference type="Proteomes" id="UP001056756">
    <property type="component" value="Chromosome"/>
</dbReference>
<sequence>MRQFNTLLKKEFLDCSRSFKLIWIPLVFILLGVSDPLTNYYMSDILAAVGNMPEGFEMMFPELKPADLLAASTGQFQLIGLIILVAVFVGSISRERQNGTATLLYVRPISATAIYMSKWVMASVVGMLSALLGYAGSMYYISILYGTVDLTDFIAMLCTYFVWIIFVMALTVALSAAFQTSIALAVAIFALPIGLVIDSIIGGFWHSTPWKLAAYGVGFVAETINMSYYWKTLSITLILTGIFVVVGIFATKQNRQLTKV</sequence>
<keyword evidence="1" id="KW-0472">Membrane</keyword>
<evidence type="ECO:0000313" key="2">
    <source>
        <dbReference type="EMBL" id="URN96311.1"/>
    </source>
</evidence>
<feature type="transmembrane region" description="Helical" evidence="1">
    <location>
        <begin position="68"/>
        <end position="89"/>
    </location>
</feature>
<feature type="transmembrane region" description="Helical" evidence="1">
    <location>
        <begin position="119"/>
        <end position="141"/>
    </location>
</feature>
<organism evidence="2 3">
    <name type="scientific">Candidatus Pristimantibacillus lignocellulolyticus</name>
    <dbReference type="NCBI Taxonomy" id="2994561"/>
    <lineage>
        <taxon>Bacteria</taxon>
        <taxon>Bacillati</taxon>
        <taxon>Bacillota</taxon>
        <taxon>Bacilli</taxon>
        <taxon>Bacillales</taxon>
        <taxon>Paenibacillaceae</taxon>
        <taxon>Candidatus Pristimantibacillus</taxon>
    </lineage>
</organism>
<reference evidence="2" key="1">
    <citation type="submission" date="2022-05" db="EMBL/GenBank/DDBJ databases">
        <title>Novel bacterial taxa in a minimal lignocellulolytic consortium and its capacity to transform plastics disclosed by genome-resolved metagenomics.</title>
        <authorList>
            <person name="Rodriguez C.A.D."/>
            <person name="Diaz-Garcia L."/>
            <person name="Herrera K."/>
            <person name="Tarazona N.A."/>
            <person name="Sproer C."/>
            <person name="Overmann J."/>
            <person name="Jimenez D.J."/>
        </authorList>
    </citation>
    <scope>NUCLEOTIDE SEQUENCE</scope>
    <source>
        <strain evidence="2">MAG5</strain>
    </source>
</reference>
<feature type="transmembrane region" description="Helical" evidence="1">
    <location>
        <begin position="21"/>
        <end position="42"/>
    </location>
</feature>
<accession>A0A9J6ZJY4</accession>
<dbReference type="GO" id="GO:0005886">
    <property type="term" value="C:plasma membrane"/>
    <property type="evidence" value="ECO:0007669"/>
    <property type="project" value="UniProtKB-SubCell"/>
</dbReference>
<keyword evidence="1" id="KW-1133">Transmembrane helix</keyword>
<dbReference type="GO" id="GO:0140359">
    <property type="term" value="F:ABC-type transporter activity"/>
    <property type="evidence" value="ECO:0007669"/>
    <property type="project" value="InterPro"/>
</dbReference>